<feature type="transmembrane region" description="Helical" evidence="8">
    <location>
        <begin position="399"/>
        <end position="420"/>
    </location>
</feature>
<dbReference type="FunFam" id="1.20.1250.20:FF:000474">
    <property type="entry name" value="Sugar transporter, putative"/>
    <property type="match status" value="1"/>
</dbReference>
<keyword evidence="6 8" id="KW-0472">Membrane</keyword>
<accession>A0A9P9DR34</accession>
<dbReference type="PROSITE" id="PS00217">
    <property type="entry name" value="SUGAR_TRANSPORT_2"/>
    <property type="match status" value="1"/>
</dbReference>
<feature type="transmembrane region" description="Helical" evidence="8">
    <location>
        <begin position="206"/>
        <end position="228"/>
    </location>
</feature>
<dbReference type="InterPro" id="IPR005828">
    <property type="entry name" value="MFS_sugar_transport-like"/>
</dbReference>
<dbReference type="EMBL" id="JAGMUU010000025">
    <property type="protein sequence ID" value="KAH7123492.1"/>
    <property type="molecule type" value="Genomic_DNA"/>
</dbReference>
<name>A0A9P9DR34_9HYPO</name>
<feature type="transmembrane region" description="Helical" evidence="8">
    <location>
        <begin position="269"/>
        <end position="292"/>
    </location>
</feature>
<feature type="transmembrane region" description="Helical" evidence="8">
    <location>
        <begin position="427"/>
        <end position="450"/>
    </location>
</feature>
<dbReference type="InterPro" id="IPR003663">
    <property type="entry name" value="Sugar/inositol_transpt"/>
</dbReference>
<dbReference type="AlphaFoldDB" id="A0A9P9DR34"/>
<keyword evidence="5 8" id="KW-1133">Transmembrane helix</keyword>
<evidence type="ECO:0000256" key="6">
    <source>
        <dbReference type="ARBA" id="ARBA00023136"/>
    </source>
</evidence>
<feature type="transmembrane region" description="Helical" evidence="8">
    <location>
        <begin position="148"/>
        <end position="170"/>
    </location>
</feature>
<dbReference type="InterPro" id="IPR005829">
    <property type="entry name" value="Sugar_transporter_CS"/>
</dbReference>
<dbReference type="GO" id="GO:0015791">
    <property type="term" value="P:polyol transmembrane transport"/>
    <property type="evidence" value="ECO:0007669"/>
    <property type="project" value="UniProtKB-ARBA"/>
</dbReference>
<dbReference type="GO" id="GO:0015798">
    <property type="term" value="P:myo-inositol transport"/>
    <property type="evidence" value="ECO:0007669"/>
    <property type="project" value="UniProtKB-ARBA"/>
</dbReference>
<evidence type="ECO:0000256" key="2">
    <source>
        <dbReference type="ARBA" id="ARBA00010992"/>
    </source>
</evidence>
<gene>
    <name evidence="10" type="ORF">B0J13DRAFT_484958</name>
</gene>
<reference evidence="10" key="1">
    <citation type="journal article" date="2021" name="Nat. Commun.">
        <title>Genetic determinants of endophytism in the Arabidopsis root mycobiome.</title>
        <authorList>
            <person name="Mesny F."/>
            <person name="Miyauchi S."/>
            <person name="Thiergart T."/>
            <person name="Pickel B."/>
            <person name="Atanasova L."/>
            <person name="Karlsson M."/>
            <person name="Huettel B."/>
            <person name="Barry K.W."/>
            <person name="Haridas S."/>
            <person name="Chen C."/>
            <person name="Bauer D."/>
            <person name="Andreopoulos W."/>
            <person name="Pangilinan J."/>
            <person name="LaButti K."/>
            <person name="Riley R."/>
            <person name="Lipzen A."/>
            <person name="Clum A."/>
            <person name="Drula E."/>
            <person name="Henrissat B."/>
            <person name="Kohler A."/>
            <person name="Grigoriev I.V."/>
            <person name="Martin F.M."/>
            <person name="Hacquard S."/>
        </authorList>
    </citation>
    <scope>NUCLEOTIDE SEQUENCE</scope>
    <source>
        <strain evidence="10">MPI-CAGE-AT-0021</strain>
    </source>
</reference>
<feature type="transmembrane region" description="Helical" evidence="8">
    <location>
        <begin position="240"/>
        <end position="263"/>
    </location>
</feature>
<dbReference type="Proteomes" id="UP000717696">
    <property type="component" value="Unassembled WGS sequence"/>
</dbReference>
<protein>
    <recommendedName>
        <fullName evidence="9">Major facilitator superfamily (MFS) profile domain-containing protein</fullName>
    </recommendedName>
</protein>
<dbReference type="PANTHER" id="PTHR48020">
    <property type="entry name" value="PROTON MYO-INOSITOL COTRANSPORTER"/>
    <property type="match status" value="1"/>
</dbReference>
<dbReference type="PRINTS" id="PR00171">
    <property type="entry name" value="SUGRTRNSPORT"/>
</dbReference>
<keyword evidence="11" id="KW-1185">Reference proteome</keyword>
<evidence type="ECO:0000256" key="4">
    <source>
        <dbReference type="ARBA" id="ARBA00022692"/>
    </source>
</evidence>
<feature type="transmembrane region" description="Helical" evidence="8">
    <location>
        <begin position="462"/>
        <end position="483"/>
    </location>
</feature>
<feature type="domain" description="Major facilitator superfamily (MFS) profile" evidence="9">
    <location>
        <begin position="115"/>
        <end position="549"/>
    </location>
</feature>
<dbReference type="PROSITE" id="PS50850">
    <property type="entry name" value="MFS"/>
    <property type="match status" value="1"/>
</dbReference>
<evidence type="ECO:0000256" key="7">
    <source>
        <dbReference type="RuleBase" id="RU003346"/>
    </source>
</evidence>
<feature type="transmembrane region" description="Helical" evidence="8">
    <location>
        <begin position="182"/>
        <end position="200"/>
    </location>
</feature>
<feature type="transmembrane region" description="Helical" evidence="8">
    <location>
        <begin position="524"/>
        <end position="545"/>
    </location>
</feature>
<dbReference type="OrthoDB" id="5290825at2759"/>
<dbReference type="GO" id="GO:0022857">
    <property type="term" value="F:transmembrane transporter activity"/>
    <property type="evidence" value="ECO:0007669"/>
    <property type="project" value="InterPro"/>
</dbReference>
<evidence type="ECO:0000256" key="8">
    <source>
        <dbReference type="SAM" id="Phobius"/>
    </source>
</evidence>
<feature type="transmembrane region" description="Helical" evidence="8">
    <location>
        <begin position="367"/>
        <end position="393"/>
    </location>
</feature>
<dbReference type="NCBIfam" id="TIGR00879">
    <property type="entry name" value="SP"/>
    <property type="match status" value="1"/>
</dbReference>
<evidence type="ECO:0000313" key="10">
    <source>
        <dbReference type="EMBL" id="KAH7123492.1"/>
    </source>
</evidence>
<comment type="subcellular location">
    <subcellularLocation>
        <location evidence="1">Membrane</location>
        <topology evidence="1">Multi-pass membrane protein</topology>
    </subcellularLocation>
</comment>
<evidence type="ECO:0000256" key="5">
    <source>
        <dbReference type="ARBA" id="ARBA00022989"/>
    </source>
</evidence>
<evidence type="ECO:0000259" key="9">
    <source>
        <dbReference type="PROSITE" id="PS50850"/>
    </source>
</evidence>
<dbReference type="InterPro" id="IPR036259">
    <property type="entry name" value="MFS_trans_sf"/>
</dbReference>
<dbReference type="PANTHER" id="PTHR48020:SF4">
    <property type="entry name" value="SYMPORT, PUTATIVE (AFU_ORTHOLOGUE AFUA_3G11790)-RELATED"/>
    <property type="match status" value="1"/>
</dbReference>
<keyword evidence="4 8" id="KW-0812">Transmembrane</keyword>
<comment type="caution">
    <text evidence="10">The sequence shown here is derived from an EMBL/GenBank/DDBJ whole genome shotgun (WGS) entry which is preliminary data.</text>
</comment>
<dbReference type="Gene3D" id="1.20.1250.20">
    <property type="entry name" value="MFS general substrate transporter like domains"/>
    <property type="match status" value="1"/>
</dbReference>
<evidence type="ECO:0000313" key="11">
    <source>
        <dbReference type="Proteomes" id="UP000717696"/>
    </source>
</evidence>
<keyword evidence="3 7" id="KW-0813">Transport</keyword>
<dbReference type="Pfam" id="PF00083">
    <property type="entry name" value="Sugar_tr"/>
    <property type="match status" value="1"/>
</dbReference>
<organism evidence="10 11">
    <name type="scientific">Dactylonectria estremocensis</name>
    <dbReference type="NCBI Taxonomy" id="1079267"/>
    <lineage>
        <taxon>Eukaryota</taxon>
        <taxon>Fungi</taxon>
        <taxon>Dikarya</taxon>
        <taxon>Ascomycota</taxon>
        <taxon>Pezizomycotina</taxon>
        <taxon>Sordariomycetes</taxon>
        <taxon>Hypocreomycetidae</taxon>
        <taxon>Hypocreales</taxon>
        <taxon>Nectriaceae</taxon>
        <taxon>Dactylonectria</taxon>
    </lineage>
</organism>
<proteinExistence type="inferred from homology"/>
<dbReference type="SUPFAM" id="SSF103473">
    <property type="entry name" value="MFS general substrate transporter"/>
    <property type="match status" value="1"/>
</dbReference>
<dbReference type="GO" id="GO:0016020">
    <property type="term" value="C:membrane"/>
    <property type="evidence" value="ECO:0007669"/>
    <property type="project" value="UniProtKB-SubCell"/>
</dbReference>
<dbReference type="InterPro" id="IPR050814">
    <property type="entry name" value="Myo-inositol_Transporter"/>
</dbReference>
<evidence type="ECO:0000256" key="1">
    <source>
        <dbReference type="ARBA" id="ARBA00004141"/>
    </source>
</evidence>
<sequence>MSKSVDIDCKMDLEDQLKQHVSHAEHSPEDYARNVDAKIRNPLVGMSRADLRTQVAAFCNDYGFQDREDVFYRGALAAQDPEAYESIDELTDDDKHHLRREITHKWHLPKSFYYSIALCSLGSAIQGWDNTGANGANLSFPQEFGIEHNTTLVGVINSAPALFGLLSAWAADPINNAIGRRGTIFVTGLFCVFPVLAQAFTQNWWGLLICRLFMGIGMGVKISTIPIYSAEVAPAAIRGGIVTSFQLWVAFGIFFGFCSNLVWYRIGDLAWRFQLGAAFVPAIPVLIFVWFCPESPRWLIKKGRYQQSFDSFCRIRNTEMQAARDLYYAHRQIIEEKDAFGGKTLMSRMWELFTVPRLRRATVASSWIVISQQLSGINIMAFYSSTVFAAAGYSTKQCLLASMGFGLVTFIFAFPAVYMMDTFGRRNLLLFTFPNMAWCLLAAGFCFLMSTDSSARVPLIAFFVYLFGAFYGPGMGPLPSIYFSEAFPLSHREMGSAFTICVNNAVGSTLTLTFPSLLARLGPTGAFCFYAGLNILAFVVIFFLIPETKQRTLEELDYIFGVPTRRHAAYQVREWLPWFIKRHLLFQKSAKLEPLYQLQ</sequence>
<evidence type="ECO:0000256" key="3">
    <source>
        <dbReference type="ARBA" id="ARBA00022448"/>
    </source>
</evidence>
<comment type="similarity">
    <text evidence="2 7">Belongs to the major facilitator superfamily. Sugar transporter (TC 2.A.1.1) family.</text>
</comment>
<dbReference type="InterPro" id="IPR020846">
    <property type="entry name" value="MFS_dom"/>
</dbReference>